<feature type="transmembrane region" description="Helical" evidence="1">
    <location>
        <begin position="87"/>
        <end position="105"/>
    </location>
</feature>
<gene>
    <name evidence="2" type="ORF">T472_0205080</name>
</gene>
<feature type="transmembrane region" description="Helical" evidence="1">
    <location>
        <begin position="31"/>
        <end position="52"/>
    </location>
</feature>
<name>V7IA06_9CLOT</name>
<dbReference type="Proteomes" id="UP000017747">
    <property type="component" value="Unassembled WGS sequence"/>
</dbReference>
<keyword evidence="1" id="KW-1133">Transmembrane helix</keyword>
<keyword evidence="1" id="KW-0812">Transmembrane</keyword>
<evidence type="ECO:0000313" key="2">
    <source>
        <dbReference type="EMBL" id="ETA81687.1"/>
    </source>
</evidence>
<feature type="transmembrane region" description="Helical" evidence="1">
    <location>
        <begin position="59"/>
        <end position="81"/>
    </location>
</feature>
<protein>
    <submittedName>
        <fullName evidence="2">Uncharacterized protein</fullName>
    </submittedName>
</protein>
<organism evidence="2 3">
    <name type="scientific">Youngiibacter fragilis 232.1</name>
    <dbReference type="NCBI Taxonomy" id="994573"/>
    <lineage>
        <taxon>Bacteria</taxon>
        <taxon>Bacillati</taxon>
        <taxon>Bacillota</taxon>
        <taxon>Clostridia</taxon>
        <taxon>Eubacteriales</taxon>
        <taxon>Clostridiaceae</taxon>
        <taxon>Youngiibacter</taxon>
    </lineage>
</organism>
<dbReference type="EMBL" id="AXUN02000070">
    <property type="protein sequence ID" value="ETA81687.1"/>
    <property type="molecule type" value="Genomic_DNA"/>
</dbReference>
<keyword evidence="1" id="KW-0472">Membrane</keyword>
<keyword evidence="3" id="KW-1185">Reference proteome</keyword>
<evidence type="ECO:0000256" key="1">
    <source>
        <dbReference type="SAM" id="Phobius"/>
    </source>
</evidence>
<proteinExistence type="predicted"/>
<comment type="caution">
    <text evidence="2">The sequence shown here is derived from an EMBL/GenBank/DDBJ whole genome shotgun (WGS) entry which is preliminary data.</text>
</comment>
<dbReference type="AlphaFoldDB" id="V7IA06"/>
<accession>V7IA06</accession>
<sequence>MKIFGRAYLLLSLPALYLIYAAFTQGKPSKYAIFLMIFLAFLSIDFLYDFVFKVSFRKIWILLVPYLTLYWSMNYGFFVMAWKNSRVQGSIIVGLFIMQLTSNILSHSKKSLSV</sequence>
<evidence type="ECO:0000313" key="3">
    <source>
        <dbReference type="Proteomes" id="UP000017747"/>
    </source>
</evidence>
<reference evidence="2 3" key="1">
    <citation type="journal article" date="2014" name="Genome Announc.">
        <title>Genome Sequence of Youngiibacter fragilis, the Type Strain of the Genus Youngiibacter.</title>
        <authorList>
            <person name="Wawrik C.B."/>
            <person name="Callaghan A.V."/>
            <person name="Stamps B.W."/>
            <person name="Wawrik B."/>
        </authorList>
    </citation>
    <scope>NUCLEOTIDE SEQUENCE [LARGE SCALE GENOMIC DNA]</scope>
    <source>
        <strain evidence="2 3">232.1</strain>
    </source>
</reference>